<protein>
    <submittedName>
        <fullName evidence="1">Uncharacterized protein</fullName>
    </submittedName>
</protein>
<name>A0ABQ9HBI8_9NEOP</name>
<gene>
    <name evidence="1" type="ORF">PR048_018173</name>
</gene>
<sequence length="213" mass="24740">MTGGESCRAYSRPPCRGEFPKMNNAQHWHCKQSCSIFPTHQSFNHQSYVTGITSYPVISIVGQHSESVEVQEHVTTIHNIDHSIVHWTTLHLVNGRRPRPYHRPHPTFSSSIAELSWKLHGFQMYGMNALISKVYPNRWYIRFIILGTSETWPYNFSDVSYVTINESFANIDLAYLPKEFLLAYIRHNMKSVYKQLPVYLQEDEAILNSLSHI</sequence>
<proteinExistence type="predicted"/>
<reference evidence="1 2" key="1">
    <citation type="submission" date="2023-02" db="EMBL/GenBank/DDBJ databases">
        <title>LHISI_Scaffold_Assembly.</title>
        <authorList>
            <person name="Stuart O.P."/>
            <person name="Cleave R."/>
            <person name="Magrath M.J.L."/>
            <person name="Mikheyev A.S."/>
        </authorList>
    </citation>
    <scope>NUCLEOTIDE SEQUENCE [LARGE SCALE GENOMIC DNA]</scope>
    <source>
        <strain evidence="1">Daus_M_001</strain>
        <tissue evidence="1">Leg muscle</tissue>
    </source>
</reference>
<comment type="caution">
    <text evidence="1">The sequence shown here is derived from an EMBL/GenBank/DDBJ whole genome shotgun (WGS) entry which is preliminary data.</text>
</comment>
<evidence type="ECO:0000313" key="2">
    <source>
        <dbReference type="Proteomes" id="UP001159363"/>
    </source>
</evidence>
<keyword evidence="2" id="KW-1185">Reference proteome</keyword>
<accession>A0ABQ9HBI8</accession>
<dbReference type="EMBL" id="JARBHB010000006">
    <property type="protein sequence ID" value="KAJ8881687.1"/>
    <property type="molecule type" value="Genomic_DNA"/>
</dbReference>
<dbReference type="Proteomes" id="UP001159363">
    <property type="component" value="Chromosome 5"/>
</dbReference>
<evidence type="ECO:0000313" key="1">
    <source>
        <dbReference type="EMBL" id="KAJ8881687.1"/>
    </source>
</evidence>
<organism evidence="1 2">
    <name type="scientific">Dryococelus australis</name>
    <dbReference type="NCBI Taxonomy" id="614101"/>
    <lineage>
        <taxon>Eukaryota</taxon>
        <taxon>Metazoa</taxon>
        <taxon>Ecdysozoa</taxon>
        <taxon>Arthropoda</taxon>
        <taxon>Hexapoda</taxon>
        <taxon>Insecta</taxon>
        <taxon>Pterygota</taxon>
        <taxon>Neoptera</taxon>
        <taxon>Polyneoptera</taxon>
        <taxon>Phasmatodea</taxon>
        <taxon>Verophasmatodea</taxon>
        <taxon>Anareolatae</taxon>
        <taxon>Phasmatidae</taxon>
        <taxon>Eurycanthinae</taxon>
        <taxon>Dryococelus</taxon>
    </lineage>
</organism>